<feature type="compositionally biased region" description="Low complexity" evidence="1">
    <location>
        <begin position="1954"/>
        <end position="1977"/>
    </location>
</feature>
<feature type="region of interest" description="Disordered" evidence="1">
    <location>
        <begin position="1024"/>
        <end position="1046"/>
    </location>
</feature>
<feature type="region of interest" description="Disordered" evidence="1">
    <location>
        <begin position="633"/>
        <end position="669"/>
    </location>
</feature>
<feature type="region of interest" description="Disordered" evidence="1">
    <location>
        <begin position="263"/>
        <end position="282"/>
    </location>
</feature>
<evidence type="ECO:0000313" key="5">
    <source>
        <dbReference type="RefSeq" id="XP_018025906.1"/>
    </source>
</evidence>
<name>A0A8B7PKK3_HYAAZ</name>
<feature type="compositionally biased region" description="Polar residues" evidence="1">
    <location>
        <begin position="490"/>
        <end position="512"/>
    </location>
</feature>
<evidence type="ECO:0000313" key="4">
    <source>
        <dbReference type="Proteomes" id="UP000694843"/>
    </source>
</evidence>
<dbReference type="GO" id="GO:0008061">
    <property type="term" value="F:chitin binding"/>
    <property type="evidence" value="ECO:0007669"/>
    <property type="project" value="InterPro"/>
</dbReference>
<dbReference type="OrthoDB" id="6597859at2759"/>
<proteinExistence type="predicted"/>
<dbReference type="GO" id="GO:0005576">
    <property type="term" value="C:extracellular region"/>
    <property type="evidence" value="ECO:0007669"/>
    <property type="project" value="InterPro"/>
</dbReference>
<sequence length="2042" mass="219111">MIAMWRNNASVAAFSAIVLVCFNVVGAEASQWRGSPRYRKMGRISSRGYNKVPGFNSPTIDLPPVTGRDQNSDIDHFLSSISSTFAWPKGPASSSYSLGSTTPRKFPNSFSMSTTSTELPNGYNPRSPLTYKPITNIKLLEKLSAAKPSGSKFQTNSDAQISRTSKPHSKFNFGENASDDTRIFRGSLTSNSHSNFPDAHAAESQDEMNSFPFFIPPHSDEHEIISHSHLFLKDSHESALEQASVDDIMSSLMTGARDEGPIVTTDLNYSKTGGADSDGQNRTLNQTESLEDNNVTISHLKTNNETNSFPTPAQASYLLLKEKHKQSLQNQVMESEEANPEESYVPSLSVPLISGSLLQLKEKFRNQTNTGRPVIGETKEKFNSSGANLQATSNSQELFPSTSEFAGADGIYNTLIVNQSDVVDPESTQSSLSVDKNVTVVPQTLETILTEESESQISATDTSDEDSLTSTEHTLSPDSVTEVAVLAPNDLNSPSSGDPKTNVSNSNASNDLISGDSDTDNHDGIDVTSINTTNVIGQDTFEQIGSSIDETTASSGDNLNAEMAGAADNQSSVSSQEMVIVSEHTMTDNEMKFTSTNFNSTHFNTTASVGAETSVPSSTEDTVELPLTVEGSITTNSNDATNNPSDHSSSQSAASTTTSAKPPIIESLKPENQTLDSIVLNLPLNSSNNVADNLNGITIMSNTNANSQSFGSTATSQEQTLVTSSYADGTLSPTNITESISVTSSDVSSLVQEIPFTPNTTPIKNSSIIPSYLPLKLQFLELLYNQSSSKIPLQATTTASQITNTLAPNNTNDADYTTATTPNSITTEVGTNTFNEGINEAMTLLVSSLQNTGDKIIHGNSTNNNLSGTISTAVNIPATSENVDQSSQSALMPSEAASISSFVSSTSDQTTSSLPQAASTSTQAASTSSQAASASSQAASTSSQAASTSSQAASTSSQAASASSQLGSTSSQAATASSQLGSTSSQAATASSQLGSTSSQAATASSQLGSTSSQAASASFQNSSSQINSTAGESSSTVTPTITQGSSSVLKPTILSQSTGSSIISIPVVFSTQPPPTTSKSYLHLKEKYPSLEFGQNQPQVTMSKVTSEPTMITMPSSFLYLKDNFLRSTTTKNPLLVHSSNPIGYSSATHDSDVPKVDITMNEFSSDTISSPATVKRTTRDASISNDFDGGSLSEEDNFIDIDDLESIYLVTSRDSTLRYTSTLKPPMLITFSYLNSDNNLNAFREDMNESIGQSKLEALIMQSVSQKNQLKSSTASFQSITTAKPSSTSSSLHLPLRDKLQMGAVVAGGQAGSSADTLNLRSSLKPGHIIQSHKEGAVINPVPVDSVFLPATSSNYVWQERPDHPMYLTPVDAASRTENPEIGAPVTYLPLQENFGHLLQNLSSDTHIIDEDYFQSTDGDFGSSPEILAIDDYVDTTKNDISPTVEISGSSANNGFPEEDLINNFIVEAPQFATDESVVPVSSLITSQERTEMFLPDTPNVPDQKLSPFVDLKIKFNSTTMFNSNHSNEMGGSTANISSFPSETIPISNYSYNDPFRPNFDILEQLSTIVKYVQEDDNHKDSESLTENLVVDPNSGVSPENPVLDPNAFYTAGAVTYLNNSHQKLRPTNEQQDNRLMLLMYQQHFAELERQQNLLNSEIFKRNSSQNPVMTPRTPELLRATTTIRPLNKTALSQQLLRTPNPYSTITASSAPTRSPAHDKECLNPSVRYSCASCGAMVMCIGTEAYLYACNYPKETCHRDPIFGGGVCRRTMNPECSCVPGDSVKPDPYDYRAFANCFGTLEMSMGTCLEDEELHPLTEECSPIPEMPHCHDLGTFPNPNDCRWYYVCLWPSHSGNYKQTLVRCPHGQLFSSVQRVCMSPEDMPQFDACEGIHFESLIPISSRPPHIFTDDVNLTTLGEMNSNSRSDQNATDGNTEIDSDVLIVTENYAGTETLTSSSSSSTSPTTSTTQATTSTRAPVVRFNPTVRAVPAPPAAIPTTTTTTTTTVATTESPRTYTCPLIVALVIYWYPDIVSMACSIT</sequence>
<dbReference type="PROSITE" id="PS50940">
    <property type="entry name" value="CHIT_BIND_II"/>
    <property type="match status" value="1"/>
</dbReference>
<feature type="region of interest" description="Disordered" evidence="1">
    <location>
        <begin position="1954"/>
        <end position="1979"/>
    </location>
</feature>
<feature type="region of interest" description="Disordered" evidence="1">
    <location>
        <begin position="804"/>
        <end position="823"/>
    </location>
</feature>
<evidence type="ECO:0000256" key="2">
    <source>
        <dbReference type="SAM" id="SignalP"/>
    </source>
</evidence>
<reference evidence="5" key="1">
    <citation type="submission" date="2025-08" db="UniProtKB">
        <authorList>
            <consortium name="RefSeq"/>
        </authorList>
    </citation>
    <scope>IDENTIFICATION</scope>
    <source>
        <tissue evidence="5">Whole organism</tissue>
    </source>
</reference>
<dbReference type="Pfam" id="PF01607">
    <property type="entry name" value="CBM_14"/>
    <property type="match status" value="1"/>
</dbReference>
<evidence type="ECO:0000259" key="3">
    <source>
        <dbReference type="PROSITE" id="PS50940"/>
    </source>
</evidence>
<feature type="chain" id="PRO_5034999164" evidence="2">
    <location>
        <begin position="30"/>
        <end position="2042"/>
    </location>
</feature>
<accession>A0A8B7PKK3</accession>
<dbReference type="InterPro" id="IPR036508">
    <property type="entry name" value="Chitin-bd_dom_sf"/>
</dbReference>
<dbReference type="InterPro" id="IPR002557">
    <property type="entry name" value="Chitin-bd_dom"/>
</dbReference>
<keyword evidence="4" id="KW-1185">Reference proteome</keyword>
<feature type="compositionally biased region" description="Polar residues" evidence="1">
    <location>
        <begin position="633"/>
        <end position="647"/>
    </location>
</feature>
<feature type="region of interest" description="Disordered" evidence="1">
    <location>
        <begin position="148"/>
        <end position="176"/>
    </location>
</feature>
<feature type="compositionally biased region" description="Low complexity" evidence="1">
    <location>
        <begin position="648"/>
        <end position="660"/>
    </location>
</feature>
<dbReference type="OMA" id="NKSTECH"/>
<dbReference type="Proteomes" id="UP000694843">
    <property type="component" value="Unplaced"/>
</dbReference>
<feature type="region of interest" description="Disordered" evidence="1">
    <location>
        <begin position="449"/>
        <end position="525"/>
    </location>
</feature>
<organism evidence="4 5">
    <name type="scientific">Hyalella azteca</name>
    <name type="common">Amphipod</name>
    <dbReference type="NCBI Taxonomy" id="294128"/>
    <lineage>
        <taxon>Eukaryota</taxon>
        <taxon>Metazoa</taxon>
        <taxon>Ecdysozoa</taxon>
        <taxon>Arthropoda</taxon>
        <taxon>Crustacea</taxon>
        <taxon>Multicrustacea</taxon>
        <taxon>Malacostraca</taxon>
        <taxon>Eumalacostraca</taxon>
        <taxon>Peracarida</taxon>
        <taxon>Amphipoda</taxon>
        <taxon>Senticaudata</taxon>
        <taxon>Talitrida</taxon>
        <taxon>Talitroidea</taxon>
        <taxon>Hyalellidae</taxon>
        <taxon>Hyalella</taxon>
    </lineage>
</organism>
<feature type="region of interest" description="Disordered" evidence="1">
    <location>
        <begin position="902"/>
        <end position="921"/>
    </location>
</feature>
<keyword evidence="2" id="KW-0732">Signal</keyword>
<dbReference type="RefSeq" id="XP_018025906.1">
    <property type="nucleotide sequence ID" value="XM_018170417.2"/>
</dbReference>
<feature type="compositionally biased region" description="Low complexity" evidence="1">
    <location>
        <begin position="807"/>
        <end position="823"/>
    </location>
</feature>
<evidence type="ECO:0000256" key="1">
    <source>
        <dbReference type="SAM" id="MobiDB-lite"/>
    </source>
</evidence>
<protein>
    <submittedName>
        <fullName evidence="5">Mucin-12 isoform X1</fullName>
    </submittedName>
</protein>
<gene>
    <name evidence="5" type="primary">LOC108681400</name>
</gene>
<feature type="compositionally biased region" description="Polar residues" evidence="1">
    <location>
        <begin position="1027"/>
        <end position="1046"/>
    </location>
</feature>
<dbReference type="KEGG" id="hazt:108681400"/>
<dbReference type="Gene3D" id="2.170.140.10">
    <property type="entry name" value="Chitin binding domain"/>
    <property type="match status" value="1"/>
</dbReference>
<feature type="signal peptide" evidence="2">
    <location>
        <begin position="1"/>
        <end position="29"/>
    </location>
</feature>
<dbReference type="SUPFAM" id="SSF57625">
    <property type="entry name" value="Invertebrate chitin-binding proteins"/>
    <property type="match status" value="1"/>
</dbReference>
<feature type="domain" description="Chitin-binding type-2" evidence="3">
    <location>
        <begin position="1829"/>
        <end position="1893"/>
    </location>
</feature>
<feature type="compositionally biased region" description="Polar residues" evidence="1">
    <location>
        <begin position="151"/>
        <end position="164"/>
    </location>
</feature>
<dbReference type="GeneID" id="108681400"/>